<dbReference type="Gene3D" id="3.50.50.60">
    <property type="entry name" value="FAD/NAD(P)-binding domain"/>
    <property type="match status" value="1"/>
</dbReference>
<dbReference type="OrthoDB" id="2690153at2759"/>
<feature type="domain" description="FAD-binding" evidence="6">
    <location>
        <begin position="7"/>
        <end position="356"/>
    </location>
</feature>
<dbReference type="InParanoid" id="A0A401GVJ0"/>
<evidence type="ECO:0000256" key="4">
    <source>
        <dbReference type="ARBA" id="ARBA00022827"/>
    </source>
</evidence>
<dbReference type="InterPro" id="IPR036249">
    <property type="entry name" value="Thioredoxin-like_sf"/>
</dbReference>
<evidence type="ECO:0000313" key="7">
    <source>
        <dbReference type="EMBL" id="GBE86251.1"/>
    </source>
</evidence>
<dbReference type="SUPFAM" id="SSF52833">
    <property type="entry name" value="Thioredoxin-like"/>
    <property type="match status" value="1"/>
</dbReference>
<dbReference type="PRINTS" id="PR00420">
    <property type="entry name" value="RNGMNOXGNASE"/>
</dbReference>
<dbReference type="GeneID" id="38783168"/>
<dbReference type="InterPro" id="IPR036188">
    <property type="entry name" value="FAD/NAD-bd_sf"/>
</dbReference>
<evidence type="ECO:0000256" key="3">
    <source>
        <dbReference type="ARBA" id="ARBA00022630"/>
    </source>
</evidence>
<dbReference type="EMBL" id="BFAD01000009">
    <property type="protein sequence ID" value="GBE86251.1"/>
    <property type="molecule type" value="Genomic_DNA"/>
</dbReference>
<dbReference type="SUPFAM" id="SSF51905">
    <property type="entry name" value="FAD/NAD(P)-binding domain"/>
    <property type="match status" value="1"/>
</dbReference>
<keyword evidence="8" id="KW-1185">Reference proteome</keyword>
<evidence type="ECO:0000256" key="2">
    <source>
        <dbReference type="ARBA" id="ARBA00007801"/>
    </source>
</evidence>
<dbReference type="Gene3D" id="3.30.70.2450">
    <property type="match status" value="1"/>
</dbReference>
<keyword evidence="4" id="KW-0274">FAD</keyword>
<protein>
    <recommendedName>
        <fullName evidence="6">FAD-binding domain-containing protein</fullName>
    </recommendedName>
</protein>
<organism evidence="7 8">
    <name type="scientific">Sparassis crispa</name>
    <dbReference type="NCBI Taxonomy" id="139825"/>
    <lineage>
        <taxon>Eukaryota</taxon>
        <taxon>Fungi</taxon>
        <taxon>Dikarya</taxon>
        <taxon>Basidiomycota</taxon>
        <taxon>Agaricomycotina</taxon>
        <taxon>Agaricomycetes</taxon>
        <taxon>Polyporales</taxon>
        <taxon>Sparassidaceae</taxon>
        <taxon>Sparassis</taxon>
    </lineage>
</organism>
<evidence type="ECO:0000259" key="6">
    <source>
        <dbReference type="Pfam" id="PF01494"/>
    </source>
</evidence>
<accession>A0A401GVJ0</accession>
<dbReference type="RefSeq" id="XP_027617164.1">
    <property type="nucleotide sequence ID" value="XM_027761363.1"/>
</dbReference>
<name>A0A401GVJ0_9APHY</name>
<evidence type="ECO:0000256" key="1">
    <source>
        <dbReference type="ARBA" id="ARBA00001974"/>
    </source>
</evidence>
<dbReference type="PANTHER" id="PTHR43004">
    <property type="entry name" value="TRK SYSTEM POTASSIUM UPTAKE PROTEIN"/>
    <property type="match status" value="1"/>
</dbReference>
<evidence type="ECO:0000313" key="8">
    <source>
        <dbReference type="Proteomes" id="UP000287166"/>
    </source>
</evidence>
<keyword evidence="3" id="KW-0285">Flavoprotein</keyword>
<dbReference type="InterPro" id="IPR002938">
    <property type="entry name" value="FAD-bd"/>
</dbReference>
<keyword evidence="5" id="KW-0560">Oxidoreductase</keyword>
<dbReference type="InterPro" id="IPR050641">
    <property type="entry name" value="RIFMO-like"/>
</dbReference>
<gene>
    <name evidence="7" type="ORF">SCP_0901300</name>
</gene>
<dbReference type="Gene3D" id="3.40.30.120">
    <property type="match status" value="1"/>
</dbReference>
<dbReference type="PANTHER" id="PTHR43004:SF19">
    <property type="entry name" value="BINDING MONOOXYGENASE, PUTATIVE (JCVI)-RELATED"/>
    <property type="match status" value="1"/>
</dbReference>
<evidence type="ECO:0000256" key="5">
    <source>
        <dbReference type="ARBA" id="ARBA00023002"/>
    </source>
</evidence>
<sequence>MPPPSEIPTLIVGAGPAGLALALTLIKNGVKVRIIDKALDYHIGTRGSGLQARTLEVLHFLGVLPDIQAKAIPMKPRRLYKLPRGVEPIDTRYMLPPMDPTPSVPFVNALMLGQESSESILRTHIEKLGSHIELSTELRSLEQTADHVVAHLVKICGDEEISETVTCLWLVGVDGAKGVVRKQLGLSFLGETRVEESIIVGDIELRGLDTDYWHTWGDRFTTFVMLRPTETDGLFNFVLSGQMDYSLVISDHAELIRALRAGTDRNDLVFGRVRWISNYTPNIRMVEKFADGRVFLAGDAAHVHSPSGGQGLNSSVQDVFNLGWKLALAIKGVAAPSLMSTYSEERVPVIREMLTQTTKILDKVNAARADDRSSQQVAWTRGRQIMMLGVNYRWSSVVVDERVQDTPEEQALSAYGGEGGKEVRAGDRAPDAPELVVLGGSEAAAKSTPTSLFEIFSPAYHTVLLFSDDASSEQLCFVTQELALLPKDLVRLVTVYPQGARRPEDVGAASAHFNLVDGSGHAYGSYSIPEKGLFVVIVRPDGVVGAMVSNAEGVRQYLQGVFSLSA</sequence>
<dbReference type="AlphaFoldDB" id="A0A401GVJ0"/>
<dbReference type="GO" id="GO:0016709">
    <property type="term" value="F:oxidoreductase activity, acting on paired donors, with incorporation or reduction of molecular oxygen, NAD(P)H as one donor, and incorporation of one atom of oxygen"/>
    <property type="evidence" value="ECO:0007669"/>
    <property type="project" value="UniProtKB-ARBA"/>
</dbReference>
<reference evidence="7 8" key="1">
    <citation type="journal article" date="2018" name="Sci. Rep.">
        <title>Genome sequence of the cauliflower mushroom Sparassis crispa (Hanabiratake) and its association with beneficial usage.</title>
        <authorList>
            <person name="Kiyama R."/>
            <person name="Furutani Y."/>
            <person name="Kawaguchi K."/>
            <person name="Nakanishi T."/>
        </authorList>
    </citation>
    <scope>NUCLEOTIDE SEQUENCE [LARGE SCALE GENOMIC DNA]</scope>
</reference>
<comment type="caution">
    <text evidence="7">The sequence shown here is derived from an EMBL/GenBank/DDBJ whole genome shotgun (WGS) entry which is preliminary data.</text>
</comment>
<comment type="similarity">
    <text evidence="2">Belongs to the PheA/TfdB FAD monooxygenase family.</text>
</comment>
<dbReference type="Pfam" id="PF01494">
    <property type="entry name" value="FAD_binding_3"/>
    <property type="match status" value="1"/>
</dbReference>
<dbReference type="STRING" id="139825.A0A401GVJ0"/>
<proteinExistence type="inferred from homology"/>
<dbReference type="GO" id="GO:0071949">
    <property type="term" value="F:FAD binding"/>
    <property type="evidence" value="ECO:0007669"/>
    <property type="project" value="InterPro"/>
</dbReference>
<dbReference type="Proteomes" id="UP000287166">
    <property type="component" value="Unassembled WGS sequence"/>
</dbReference>
<comment type="cofactor">
    <cofactor evidence="1">
        <name>FAD</name>
        <dbReference type="ChEBI" id="CHEBI:57692"/>
    </cofactor>
</comment>